<evidence type="ECO:0000259" key="2">
    <source>
        <dbReference type="Pfam" id="PF01266"/>
    </source>
</evidence>
<evidence type="ECO:0000313" key="4">
    <source>
        <dbReference type="Proteomes" id="UP001243757"/>
    </source>
</evidence>
<dbReference type="SUPFAM" id="SSF51905">
    <property type="entry name" value="FAD/NAD(P)-binding domain"/>
    <property type="match status" value="1"/>
</dbReference>
<dbReference type="InterPro" id="IPR006076">
    <property type="entry name" value="FAD-dep_OxRdtase"/>
</dbReference>
<proteinExistence type="predicted"/>
<comment type="caution">
    <text evidence="3">The sequence shown here is derived from an EMBL/GenBank/DDBJ whole genome shotgun (WGS) entry which is preliminary data.</text>
</comment>
<name>A0ABT7EXM7_9RHOB</name>
<dbReference type="Gene3D" id="3.30.9.10">
    <property type="entry name" value="D-Amino Acid Oxidase, subunit A, domain 2"/>
    <property type="match status" value="1"/>
</dbReference>
<dbReference type="GO" id="GO:0016491">
    <property type="term" value="F:oxidoreductase activity"/>
    <property type="evidence" value="ECO:0007669"/>
    <property type="project" value="UniProtKB-KW"/>
</dbReference>
<dbReference type="InterPro" id="IPR036188">
    <property type="entry name" value="FAD/NAD-bd_sf"/>
</dbReference>
<sequence>MTATETSADVIVIGAGMAGASVAAELSRAARVVLVERETQPGYHTTGRSAALFTMAYGPAAIRALSRASYEFYRGEGPGNPPADLIRTRGVVFIARADQQAALDGMAAELGRAVEPISAAAARDLQPLLRQDYVAAALFDREAADIEVHGLHQFYLRAFKANAGALHLRSEVLGLGRSGADWMVETRLGRLRAPVVVNASGAWADEVAGMAGLRPLGLRPLRRTAMLVSPPAGRNPDGWPMVVDCEEAFYMKPDAGKLLLSPADETLSAPCDAQPEEMDIAICVDRIETAFDIQVRRIEHKWAGLRSFLPDGNPAVGFDPEAPGFFWLAGQGGYGIQTAPAMARYAAALVRGAAVPGDIEAEGLGPDSLSPARPELAA</sequence>
<protein>
    <submittedName>
        <fullName evidence="3">FAD-dependent oxidoreductase</fullName>
        <ecNumber evidence="3">1.-.-.-</ecNumber>
    </submittedName>
</protein>
<feature type="domain" description="FAD dependent oxidoreductase" evidence="2">
    <location>
        <begin position="9"/>
        <end position="349"/>
    </location>
</feature>
<dbReference type="Gene3D" id="3.50.50.60">
    <property type="entry name" value="FAD/NAD(P)-binding domain"/>
    <property type="match status" value="1"/>
</dbReference>
<dbReference type="EMBL" id="JASNJD010000003">
    <property type="protein sequence ID" value="MDK3017101.1"/>
    <property type="molecule type" value="Genomic_DNA"/>
</dbReference>
<reference evidence="3 4" key="1">
    <citation type="submission" date="2023-05" db="EMBL/GenBank/DDBJ databases">
        <title>Pseudodonghicola sp. nov.</title>
        <authorList>
            <person name="Huang J."/>
        </authorList>
    </citation>
    <scope>NUCLEOTIDE SEQUENCE [LARGE SCALE GENOMIC DNA]</scope>
    <source>
        <strain evidence="3 4">IC7</strain>
    </source>
</reference>
<gene>
    <name evidence="3" type="ORF">QO033_05405</name>
</gene>
<keyword evidence="1 3" id="KW-0560">Oxidoreductase</keyword>
<dbReference type="EC" id="1.-.-.-" evidence="3"/>
<evidence type="ECO:0000256" key="1">
    <source>
        <dbReference type="ARBA" id="ARBA00023002"/>
    </source>
</evidence>
<accession>A0ABT7EXM7</accession>
<dbReference type="Proteomes" id="UP001243757">
    <property type="component" value="Unassembled WGS sequence"/>
</dbReference>
<organism evidence="3 4">
    <name type="scientific">Pseudodonghicola flavimaris</name>
    <dbReference type="NCBI Taxonomy" id="3050036"/>
    <lineage>
        <taxon>Bacteria</taxon>
        <taxon>Pseudomonadati</taxon>
        <taxon>Pseudomonadota</taxon>
        <taxon>Alphaproteobacteria</taxon>
        <taxon>Rhodobacterales</taxon>
        <taxon>Paracoccaceae</taxon>
        <taxon>Pseudodonghicola</taxon>
    </lineage>
</organism>
<evidence type="ECO:0000313" key="3">
    <source>
        <dbReference type="EMBL" id="MDK3017101.1"/>
    </source>
</evidence>
<dbReference type="PANTHER" id="PTHR13847:SF287">
    <property type="entry name" value="FAD-DEPENDENT OXIDOREDUCTASE DOMAIN-CONTAINING PROTEIN 1"/>
    <property type="match status" value="1"/>
</dbReference>
<dbReference type="RefSeq" id="WP_284479921.1">
    <property type="nucleotide sequence ID" value="NZ_JASNJD010000003.1"/>
</dbReference>
<keyword evidence="4" id="KW-1185">Reference proteome</keyword>
<dbReference type="PANTHER" id="PTHR13847">
    <property type="entry name" value="SARCOSINE DEHYDROGENASE-RELATED"/>
    <property type="match status" value="1"/>
</dbReference>
<dbReference type="Pfam" id="PF01266">
    <property type="entry name" value="DAO"/>
    <property type="match status" value="1"/>
</dbReference>